<dbReference type="Pfam" id="PF01280">
    <property type="entry name" value="Ribosomal_L19e"/>
    <property type="match status" value="1"/>
</dbReference>
<dbReference type="OrthoDB" id="9929252at2759"/>
<evidence type="ECO:0000256" key="17">
    <source>
        <dbReference type="SAM" id="MobiDB-lite"/>
    </source>
</evidence>
<organism evidence="22 23">
    <name type="scientific">Cervus elaphus hippelaphus</name>
    <name type="common">European red deer</name>
    <dbReference type="NCBI Taxonomy" id="46360"/>
    <lineage>
        <taxon>Eukaryota</taxon>
        <taxon>Metazoa</taxon>
        <taxon>Chordata</taxon>
        <taxon>Craniata</taxon>
        <taxon>Vertebrata</taxon>
        <taxon>Euteleostomi</taxon>
        <taxon>Mammalia</taxon>
        <taxon>Eutheria</taxon>
        <taxon>Laurasiatheria</taxon>
        <taxon>Artiodactyla</taxon>
        <taxon>Ruminantia</taxon>
        <taxon>Pecora</taxon>
        <taxon>Cervidae</taxon>
        <taxon>Cervinae</taxon>
        <taxon>Cervus</taxon>
    </lineage>
</organism>
<keyword evidence="10 18" id="KW-1133">Transmembrane helix</keyword>
<evidence type="ECO:0000256" key="3">
    <source>
        <dbReference type="ARBA" id="ARBA00011082"/>
    </source>
</evidence>
<feature type="transmembrane region" description="Helical" evidence="18">
    <location>
        <begin position="359"/>
        <end position="384"/>
    </location>
</feature>
<dbReference type="PROSITE" id="PS00526">
    <property type="entry name" value="RIBOSOMAL_L19E"/>
    <property type="match status" value="1"/>
</dbReference>
<dbReference type="InterPro" id="IPR000196">
    <property type="entry name" value="Ribosomal_eL19_dom"/>
</dbReference>
<dbReference type="Gene3D" id="1.10.1650.10">
    <property type="match status" value="1"/>
</dbReference>
<gene>
    <name evidence="22" type="ORF">Celaphus_00018939</name>
</gene>
<feature type="transmembrane region" description="Helical" evidence="18">
    <location>
        <begin position="204"/>
        <end position="221"/>
    </location>
</feature>
<comment type="function">
    <text evidence="13">Component of the large ribosomal subunit. The ribosome is a large ribonucleoprotein complex responsible for the synthesis of proteins in the cell.</text>
</comment>
<dbReference type="CDD" id="cd01417">
    <property type="entry name" value="Ribosomal_L19e_E"/>
    <property type="match status" value="1"/>
</dbReference>
<keyword evidence="16" id="KW-0175">Coiled coil</keyword>
<feature type="transmembrane region" description="Helical" evidence="18">
    <location>
        <begin position="258"/>
        <end position="278"/>
    </location>
</feature>
<evidence type="ECO:0000256" key="11">
    <source>
        <dbReference type="ARBA" id="ARBA00023136"/>
    </source>
</evidence>
<comment type="caution">
    <text evidence="22">The sequence shown here is derived from an EMBL/GenBank/DDBJ whole genome shotgun (WGS) entry which is preliminary data.</text>
</comment>
<dbReference type="Pfam" id="PF25476">
    <property type="entry name" value="Ribosomal_L19e_C"/>
    <property type="match status" value="1"/>
</dbReference>
<evidence type="ECO:0000259" key="19">
    <source>
        <dbReference type="SMART" id="SM00037"/>
    </source>
</evidence>
<feature type="domain" description="Connexin cysteine-rich" evidence="20">
    <location>
        <begin position="315"/>
        <end position="382"/>
    </location>
</feature>
<protein>
    <recommendedName>
        <fullName evidence="14 15">Multifunctional fusion protein</fullName>
    </recommendedName>
    <domain>
        <recommendedName>
            <fullName evidence="14">Ribosomal protein L19</fullName>
        </recommendedName>
    </domain>
    <domain>
        <recommendedName>
            <fullName evidence="15">Gap junction protein</fullName>
        </recommendedName>
    </domain>
</protein>
<evidence type="ECO:0000256" key="13">
    <source>
        <dbReference type="ARBA" id="ARBA00034092"/>
    </source>
</evidence>
<name>A0A212C6I7_CEREH</name>
<dbReference type="Pfam" id="PF00029">
    <property type="entry name" value="Connexin"/>
    <property type="match status" value="1"/>
</dbReference>
<dbReference type="PANTHER" id="PTHR10722">
    <property type="entry name" value="60S RIBOSOMAL PROTEIN L19"/>
    <property type="match status" value="1"/>
</dbReference>
<dbReference type="InterPro" id="IPR019570">
    <property type="entry name" value="Connexin_CCC"/>
</dbReference>
<feature type="region of interest" description="Disordered" evidence="17">
    <location>
        <begin position="420"/>
        <end position="461"/>
    </location>
</feature>
<keyword evidence="6 15" id="KW-0812">Transmembrane</keyword>
<evidence type="ECO:0000256" key="8">
    <source>
        <dbReference type="ARBA" id="ARBA00022949"/>
    </source>
</evidence>
<feature type="coiled-coil region" evidence="16">
    <location>
        <begin position="156"/>
        <end position="190"/>
    </location>
</feature>
<dbReference type="SMART" id="SM00037">
    <property type="entry name" value="CNX"/>
    <property type="match status" value="1"/>
</dbReference>
<dbReference type="InterPro" id="IPR023638">
    <property type="entry name" value="Ribosomal_eL19_CS"/>
</dbReference>
<evidence type="ECO:0000259" key="20">
    <source>
        <dbReference type="SMART" id="SM01089"/>
    </source>
</evidence>
<evidence type="ECO:0000256" key="15">
    <source>
        <dbReference type="RuleBase" id="RU000630"/>
    </source>
</evidence>
<dbReference type="Proteomes" id="UP000242450">
    <property type="component" value="Chromosome 28"/>
</dbReference>
<reference evidence="22 23" key="1">
    <citation type="journal article" date="2018" name="Mol. Genet. Genomics">
        <title>The red deer Cervus elaphus genome CerEla1.0: sequencing, annotating, genes, and chromosomes.</title>
        <authorList>
            <person name="Bana N.A."/>
            <person name="Nyiri A."/>
            <person name="Nagy J."/>
            <person name="Frank K."/>
            <person name="Nagy T."/>
            <person name="Steger V."/>
            <person name="Schiller M."/>
            <person name="Lakatos P."/>
            <person name="Sugar L."/>
            <person name="Horn P."/>
            <person name="Barta E."/>
            <person name="Orosz L."/>
        </authorList>
    </citation>
    <scope>NUCLEOTIDE SEQUENCE [LARGE SCALE GENOMIC DNA]</scope>
    <source>
        <strain evidence="22">Hungarian</strain>
    </source>
</reference>
<dbReference type="GO" id="GO:0022625">
    <property type="term" value="C:cytosolic large ribosomal subunit"/>
    <property type="evidence" value="ECO:0007669"/>
    <property type="project" value="InterPro"/>
</dbReference>
<dbReference type="InterPro" id="IPR017990">
    <property type="entry name" value="Connexin_CS"/>
</dbReference>
<evidence type="ECO:0000259" key="21">
    <source>
        <dbReference type="SMART" id="SM01416"/>
    </source>
</evidence>
<dbReference type="InterPro" id="IPR038359">
    <property type="entry name" value="Connexin_N_sf"/>
</dbReference>
<evidence type="ECO:0000256" key="10">
    <source>
        <dbReference type="ARBA" id="ARBA00022989"/>
    </source>
</evidence>
<dbReference type="GO" id="GO:0006412">
    <property type="term" value="P:translation"/>
    <property type="evidence" value="ECO:0007669"/>
    <property type="project" value="InterPro"/>
</dbReference>
<dbReference type="SUPFAM" id="SSF48140">
    <property type="entry name" value="Ribosomal protein L19 (L19e)"/>
    <property type="match status" value="1"/>
</dbReference>
<dbReference type="AlphaFoldDB" id="A0A212C6I7"/>
<sequence length="461" mass="52876">MSMLRLQKRLASSVLRCGKKKVWLDPNETNEITNANSCQQIRKLIKDGLITRKPVTVHSQARCWKNTLARRKGRHMGIGKRKGTANARMPEKVTWMRRMRILRRLLRRYRESKKIDRHMYHSLYLKVKGNVFKNKRILMKHIHKRKADKARKKLLADQAEAQRSKTKEARKRWEERLQAKEEEIIKTLDLLSGVNTYSTGTGRIWLAFLFIFRLLVYMVAAEHVWKAGQREFECDVRQPGCANVCFDYFFPISQVRLWALQLIMVSTPSLLVVLHVAYREGREKKHRRKLCVSPGTVGGGLWRTYMISLVVKTGLEIGFLVLFYKLYGGFRVPRLLKCDLRPCPSTVDCFVSKPTEKTIFTLLLVGTSCLCVVLNVTELSFLVLKCFIKCCLQKHSTRLQSSACERHKLRHAVGAGTGAPALLQRHSPDSATSTARGGETTLLRDTRGVTKAKPASPSRKT</sequence>
<dbReference type="GO" id="GO:0005922">
    <property type="term" value="C:connexin complex"/>
    <property type="evidence" value="ECO:0007669"/>
    <property type="project" value="InterPro"/>
</dbReference>
<dbReference type="PRINTS" id="PR00206">
    <property type="entry name" value="CONNEXIN"/>
</dbReference>
<dbReference type="InterPro" id="IPR015972">
    <property type="entry name" value="Ribosomal_eL19_dom1"/>
</dbReference>
<dbReference type="SMART" id="SM01089">
    <property type="entry name" value="Connexin_CCC"/>
    <property type="match status" value="1"/>
</dbReference>
<evidence type="ECO:0000256" key="18">
    <source>
        <dbReference type="SAM" id="Phobius"/>
    </source>
</evidence>
<keyword evidence="12 14" id="KW-0687">Ribonucleoprotein</keyword>
<comment type="subunit">
    <text evidence="15">A connexon is composed of a hexamer of connexins.</text>
</comment>
<keyword evidence="7 15" id="KW-0303">Gap junction</keyword>
<keyword evidence="23" id="KW-1185">Reference proteome</keyword>
<dbReference type="InterPro" id="IPR000500">
    <property type="entry name" value="Connexin"/>
</dbReference>
<dbReference type="InterPro" id="IPR013092">
    <property type="entry name" value="Connexin_N"/>
</dbReference>
<dbReference type="EMBL" id="MKHE01000028">
    <property type="protein sequence ID" value="OWK01494.1"/>
    <property type="molecule type" value="Genomic_DNA"/>
</dbReference>
<evidence type="ECO:0000256" key="14">
    <source>
        <dbReference type="RuleBase" id="RU000574"/>
    </source>
</evidence>
<comment type="similarity">
    <text evidence="15">Belongs to the connexin family.</text>
</comment>
<dbReference type="FunFam" id="1.10.1650.10:FF:000001">
    <property type="entry name" value="Ribosomal protein L19"/>
    <property type="match status" value="1"/>
</dbReference>
<dbReference type="InterPro" id="IPR039547">
    <property type="entry name" value="Ribosomal_eL19"/>
</dbReference>
<keyword evidence="11 18" id="KW-0472">Membrane</keyword>
<evidence type="ECO:0000313" key="22">
    <source>
        <dbReference type="EMBL" id="OWK01494.1"/>
    </source>
</evidence>
<dbReference type="InterPro" id="IPR033935">
    <property type="entry name" value="Ribosomal_eL19_euk"/>
</dbReference>
<dbReference type="GO" id="GO:0007154">
    <property type="term" value="P:cell communication"/>
    <property type="evidence" value="ECO:0007669"/>
    <property type="project" value="InterPro"/>
</dbReference>
<evidence type="ECO:0000256" key="6">
    <source>
        <dbReference type="ARBA" id="ARBA00022692"/>
    </source>
</evidence>
<evidence type="ECO:0000256" key="9">
    <source>
        <dbReference type="ARBA" id="ARBA00022980"/>
    </source>
</evidence>
<evidence type="ECO:0000256" key="4">
    <source>
        <dbReference type="ARBA" id="ARBA00011133"/>
    </source>
</evidence>
<dbReference type="GO" id="GO:0003735">
    <property type="term" value="F:structural constituent of ribosome"/>
    <property type="evidence" value="ECO:0007669"/>
    <property type="project" value="InterPro"/>
</dbReference>
<evidence type="ECO:0000256" key="2">
    <source>
        <dbReference type="ARBA" id="ARBA00004651"/>
    </source>
</evidence>
<accession>A0A212C6I7</accession>
<evidence type="ECO:0000256" key="16">
    <source>
        <dbReference type="SAM" id="Coils"/>
    </source>
</evidence>
<evidence type="ECO:0000313" key="23">
    <source>
        <dbReference type="Proteomes" id="UP000242450"/>
    </source>
</evidence>
<comment type="subunit">
    <text evidence="4">Component of the large ribosomal subunit.</text>
</comment>
<feature type="domain" description="Large ribosomal subunit protein eL19" evidence="21">
    <location>
        <begin position="3"/>
        <end position="146"/>
    </location>
</feature>
<proteinExistence type="inferred from homology"/>
<evidence type="ECO:0000256" key="7">
    <source>
        <dbReference type="ARBA" id="ARBA00022868"/>
    </source>
</evidence>
<comment type="function">
    <text evidence="15">One gap junction consists of a cluster of closely packed pairs of transmembrane channels, the connexons, through which materials of low MW diffuse from one cell to a neighboring cell.</text>
</comment>
<keyword evidence="8" id="KW-0965">Cell junction</keyword>
<dbReference type="NCBIfam" id="NF006343">
    <property type="entry name" value="PRK08570.1"/>
    <property type="match status" value="1"/>
</dbReference>
<feature type="transmembrane region" description="Helical" evidence="18">
    <location>
        <begin position="309"/>
        <end position="327"/>
    </location>
</feature>
<dbReference type="SMART" id="SM01416">
    <property type="entry name" value="Ribosomal_L19e"/>
    <property type="match status" value="1"/>
</dbReference>
<dbReference type="Gene3D" id="1.20.1440.80">
    <property type="entry name" value="Gap junction channel protein cysteine-rich domain"/>
    <property type="match status" value="1"/>
</dbReference>
<dbReference type="Gene3D" id="1.10.1200.240">
    <property type="match status" value="1"/>
</dbReference>
<evidence type="ECO:0000256" key="1">
    <source>
        <dbReference type="ARBA" id="ARBA00004610"/>
    </source>
</evidence>
<evidence type="ECO:0000256" key="5">
    <source>
        <dbReference type="ARBA" id="ARBA00022475"/>
    </source>
</evidence>
<dbReference type="PROSITE" id="PS00408">
    <property type="entry name" value="CONNEXINS_2"/>
    <property type="match status" value="1"/>
</dbReference>
<keyword evidence="9 14" id="KW-0689">Ribosomal protein</keyword>
<keyword evidence="5" id="KW-1003">Cell membrane</keyword>
<dbReference type="FunFam" id="1.10.1200.240:FF:000001">
    <property type="entry name" value="Ribosomal protein L19"/>
    <property type="match status" value="1"/>
</dbReference>
<comment type="subcellular location">
    <subcellularLocation>
        <location evidence="1">Cell junction</location>
        <location evidence="1">Gap junction</location>
    </subcellularLocation>
    <subcellularLocation>
        <location evidence="2 15">Cell membrane</location>
        <topology evidence="2 15">Multi-pass membrane protein</topology>
    </subcellularLocation>
</comment>
<dbReference type="InterPro" id="IPR057260">
    <property type="entry name" value="Ribosomal_L19e_C"/>
</dbReference>
<feature type="domain" description="Connexin N-terminal" evidence="19">
    <location>
        <begin position="223"/>
        <end position="256"/>
    </location>
</feature>
<dbReference type="InterPro" id="IPR035970">
    <property type="entry name" value="60S_ribosomal_eL19_sf"/>
</dbReference>
<dbReference type="InterPro" id="IPR057259">
    <property type="entry name" value="Ribosomal_L19e"/>
</dbReference>
<comment type="similarity">
    <text evidence="3 14">Belongs to the eukaryotic ribosomal protein eL19 family.</text>
</comment>
<evidence type="ECO:0000256" key="12">
    <source>
        <dbReference type="ARBA" id="ARBA00023274"/>
    </source>
</evidence>
<dbReference type="GO" id="GO:0003723">
    <property type="term" value="F:RNA binding"/>
    <property type="evidence" value="ECO:0007669"/>
    <property type="project" value="InterPro"/>
</dbReference>